<dbReference type="VEuPathDB" id="FungiDB:BD410DRAFT_828812"/>
<feature type="region of interest" description="Disordered" evidence="1">
    <location>
        <begin position="1"/>
        <end position="26"/>
    </location>
</feature>
<keyword evidence="4" id="KW-1185">Reference proteome</keyword>
<dbReference type="EMBL" id="ML170178">
    <property type="protein sequence ID" value="TDL21832.1"/>
    <property type="molecule type" value="Genomic_DNA"/>
</dbReference>
<dbReference type="Proteomes" id="UP000294933">
    <property type="component" value="Unassembled WGS sequence"/>
</dbReference>
<organism evidence="3 4">
    <name type="scientific">Rickenella mellea</name>
    <dbReference type="NCBI Taxonomy" id="50990"/>
    <lineage>
        <taxon>Eukaryota</taxon>
        <taxon>Fungi</taxon>
        <taxon>Dikarya</taxon>
        <taxon>Basidiomycota</taxon>
        <taxon>Agaricomycotina</taxon>
        <taxon>Agaricomycetes</taxon>
        <taxon>Hymenochaetales</taxon>
        <taxon>Rickenellaceae</taxon>
        <taxon>Rickenella</taxon>
    </lineage>
</organism>
<keyword evidence="2" id="KW-0472">Membrane</keyword>
<evidence type="ECO:0000313" key="3">
    <source>
        <dbReference type="EMBL" id="TDL21832.1"/>
    </source>
</evidence>
<sequence length="141" mass="15173">MHNPASVRLLPGSLSSLHPSREEDTLSEILSSGHRREPANLPCLSAQSSAGTHRTLAATYDLVGVALVASNAPASIPIHRMSAAERGPTALKVIRRRRPLSDHAVAQFANLQAILLCPIIGRVFFCAFIVVICSRYPATRL</sequence>
<gene>
    <name evidence="3" type="ORF">BD410DRAFT_828812</name>
</gene>
<name>A0A4Y7Q3U5_9AGAM</name>
<evidence type="ECO:0000256" key="2">
    <source>
        <dbReference type="SAM" id="Phobius"/>
    </source>
</evidence>
<evidence type="ECO:0000313" key="4">
    <source>
        <dbReference type="Proteomes" id="UP000294933"/>
    </source>
</evidence>
<reference evidence="3 4" key="1">
    <citation type="submission" date="2018-06" db="EMBL/GenBank/DDBJ databases">
        <title>A transcriptomic atlas of mushroom development highlights an independent origin of complex multicellularity.</title>
        <authorList>
            <consortium name="DOE Joint Genome Institute"/>
            <person name="Krizsan K."/>
            <person name="Almasi E."/>
            <person name="Merenyi Z."/>
            <person name="Sahu N."/>
            <person name="Viragh M."/>
            <person name="Koszo T."/>
            <person name="Mondo S."/>
            <person name="Kiss B."/>
            <person name="Balint B."/>
            <person name="Kues U."/>
            <person name="Barry K."/>
            <person name="Hegedus J.C."/>
            <person name="Henrissat B."/>
            <person name="Johnson J."/>
            <person name="Lipzen A."/>
            <person name="Ohm R."/>
            <person name="Nagy I."/>
            <person name="Pangilinan J."/>
            <person name="Yan J."/>
            <person name="Xiong Y."/>
            <person name="Grigoriev I.V."/>
            <person name="Hibbett D.S."/>
            <person name="Nagy L.G."/>
        </authorList>
    </citation>
    <scope>NUCLEOTIDE SEQUENCE [LARGE SCALE GENOMIC DNA]</scope>
    <source>
        <strain evidence="3 4">SZMC22713</strain>
    </source>
</reference>
<evidence type="ECO:0000256" key="1">
    <source>
        <dbReference type="SAM" id="MobiDB-lite"/>
    </source>
</evidence>
<accession>A0A4Y7Q3U5</accession>
<keyword evidence="2" id="KW-1133">Transmembrane helix</keyword>
<protein>
    <submittedName>
        <fullName evidence="3">Uncharacterized protein</fullName>
    </submittedName>
</protein>
<feature type="compositionally biased region" description="Low complexity" evidence="1">
    <location>
        <begin position="9"/>
        <end position="18"/>
    </location>
</feature>
<feature type="transmembrane region" description="Helical" evidence="2">
    <location>
        <begin position="113"/>
        <end position="133"/>
    </location>
</feature>
<keyword evidence="2" id="KW-0812">Transmembrane</keyword>
<dbReference type="AlphaFoldDB" id="A0A4Y7Q3U5"/>
<proteinExistence type="predicted"/>